<reference evidence="2 3" key="1">
    <citation type="submission" date="2024-04" db="EMBL/GenBank/DDBJ databases">
        <title>Human intestinal bacterial collection.</title>
        <authorList>
            <person name="Pauvert C."/>
            <person name="Hitch T.C.A."/>
            <person name="Clavel T."/>
        </authorList>
    </citation>
    <scope>NUCLEOTIDE SEQUENCE [LARGE SCALE GENOMIC DNA]</scope>
    <source>
        <strain evidence="2 3">CLA-AA-H145</strain>
    </source>
</reference>
<dbReference type="InterPro" id="IPR048020">
    <property type="entry name" value="Transpos_IS3"/>
</dbReference>
<dbReference type="InterPro" id="IPR050900">
    <property type="entry name" value="Transposase_IS3/IS150/IS904"/>
</dbReference>
<dbReference type="PROSITE" id="PS50994">
    <property type="entry name" value="INTEGRASE"/>
    <property type="match status" value="1"/>
</dbReference>
<dbReference type="InterPro" id="IPR025948">
    <property type="entry name" value="HTH-like_dom"/>
</dbReference>
<protein>
    <submittedName>
        <fullName evidence="2">IS3 family transposase</fullName>
    </submittedName>
</protein>
<dbReference type="SUPFAM" id="SSF53098">
    <property type="entry name" value="Ribonuclease H-like"/>
    <property type="match status" value="1"/>
</dbReference>
<dbReference type="NCBIfam" id="NF033516">
    <property type="entry name" value="transpos_IS3"/>
    <property type="match status" value="1"/>
</dbReference>
<feature type="domain" description="Integrase catalytic" evidence="1">
    <location>
        <begin position="97"/>
        <end position="273"/>
    </location>
</feature>
<evidence type="ECO:0000313" key="2">
    <source>
        <dbReference type="EMBL" id="MEQ2487896.1"/>
    </source>
</evidence>
<dbReference type="Pfam" id="PF13333">
    <property type="entry name" value="rve_2"/>
    <property type="match status" value="1"/>
</dbReference>
<dbReference type="RefSeq" id="WP_215760983.1">
    <property type="nucleotide sequence ID" value="NZ_JAHKBE010000123.1"/>
</dbReference>
<organism evidence="2 3">
    <name type="scientific">Hallella faecis</name>
    <dbReference type="NCBI Taxonomy" id="2841596"/>
    <lineage>
        <taxon>Bacteria</taxon>
        <taxon>Pseudomonadati</taxon>
        <taxon>Bacteroidota</taxon>
        <taxon>Bacteroidia</taxon>
        <taxon>Bacteroidales</taxon>
        <taxon>Prevotellaceae</taxon>
        <taxon>Hallella</taxon>
    </lineage>
</organism>
<comment type="caution">
    <text evidence="2">The sequence shown here is derived from an EMBL/GenBank/DDBJ whole genome shotgun (WGS) entry which is preliminary data.</text>
</comment>
<dbReference type="InterPro" id="IPR001584">
    <property type="entry name" value="Integrase_cat-core"/>
</dbReference>
<dbReference type="Gene3D" id="3.30.420.10">
    <property type="entry name" value="Ribonuclease H-like superfamily/Ribonuclease H"/>
    <property type="match status" value="1"/>
</dbReference>
<accession>A0ABV1FTY2</accession>
<name>A0ABV1FTY2_9BACT</name>
<sequence length="277" mass="32471">MMEYEKVRPAGMSLNSFCKYLGLTRSTFYYKPKGETPENLCIMEKIDKFFLEHPTTGVKKMTGYLRNEGFAVNEKRVRRLMRKMCLMAIYPQKSLSKGGAPKYFHPYLLRHLDITHRNQVWSTDISYIPMKGGFMYLYAVIDVFTRYIVGWRLSNTLTATNAYELMRECIGVHGAPEIVNSDQGSQYTTKDWQDLLTSYGIQVSMDGRGRCKDNIWIERFWRSIKQEYIYLNPAENVSELRSGIADYVKFYNYERPHQRLDNFTPASFYGNKEKKVG</sequence>
<dbReference type="Proteomes" id="UP001487296">
    <property type="component" value="Unassembled WGS sequence"/>
</dbReference>
<proteinExistence type="predicted"/>
<keyword evidence="3" id="KW-1185">Reference proteome</keyword>
<dbReference type="EMBL" id="JBBNFP010000119">
    <property type="protein sequence ID" value="MEQ2487896.1"/>
    <property type="molecule type" value="Genomic_DNA"/>
</dbReference>
<evidence type="ECO:0000259" key="1">
    <source>
        <dbReference type="PROSITE" id="PS50994"/>
    </source>
</evidence>
<dbReference type="InterPro" id="IPR012337">
    <property type="entry name" value="RNaseH-like_sf"/>
</dbReference>
<gene>
    <name evidence="2" type="ORF">AAAT34_12720</name>
</gene>
<dbReference type="PANTHER" id="PTHR46889:SF4">
    <property type="entry name" value="TRANSPOSASE INSO FOR INSERTION SEQUENCE ELEMENT IS911B-RELATED"/>
    <property type="match status" value="1"/>
</dbReference>
<evidence type="ECO:0000313" key="3">
    <source>
        <dbReference type="Proteomes" id="UP001487296"/>
    </source>
</evidence>
<dbReference type="Pfam" id="PF13276">
    <property type="entry name" value="HTH_21"/>
    <property type="match status" value="1"/>
</dbReference>
<dbReference type="InterPro" id="IPR036397">
    <property type="entry name" value="RNaseH_sf"/>
</dbReference>
<dbReference type="PANTHER" id="PTHR46889">
    <property type="entry name" value="TRANSPOSASE INSF FOR INSERTION SEQUENCE IS3B-RELATED"/>
    <property type="match status" value="1"/>
</dbReference>
<dbReference type="Pfam" id="PF00665">
    <property type="entry name" value="rve"/>
    <property type="match status" value="1"/>
</dbReference>